<comment type="caution">
    <text evidence="2">The sequence shown here is derived from an EMBL/GenBank/DDBJ whole genome shotgun (WGS) entry which is preliminary data.</text>
</comment>
<dbReference type="Proteomes" id="UP000077381">
    <property type="component" value="Unassembled WGS sequence"/>
</dbReference>
<keyword evidence="3" id="KW-1185">Reference proteome</keyword>
<gene>
    <name evidence="2" type="ORF">STSP_51630</name>
</gene>
<sequence>MLAPLIPRARTGRPRVANGRSSTGWSTRSAQESLLDADVLVTLAPTEDRAKVQVTVAERDFGVISAAYLRPDLLHARFLDAGAVPAGRTSAEGPVQGLGGGAVERELAEAALPYTSVAQQGLPASVTHVLAATPQPSRNSGFPSL</sequence>
<feature type="region of interest" description="Disordered" evidence="1">
    <location>
        <begin position="1"/>
        <end position="28"/>
    </location>
</feature>
<evidence type="ECO:0000256" key="1">
    <source>
        <dbReference type="SAM" id="MobiDB-lite"/>
    </source>
</evidence>
<protein>
    <submittedName>
        <fullName evidence="2">Uncharacterized protein</fullName>
    </submittedName>
</protein>
<evidence type="ECO:0000313" key="2">
    <source>
        <dbReference type="EMBL" id="OAH11490.1"/>
    </source>
</evidence>
<name>A0A177HLP5_9ACTN</name>
<reference evidence="2 3" key="1">
    <citation type="submission" date="2015-12" db="EMBL/GenBank/DDBJ databases">
        <title>Genome sequence of Streptomyces sp. G25.</title>
        <authorList>
            <person name="Poehlein A."/>
            <person name="Roettig A."/>
            <person name="Hiessl S."/>
            <person name="Hauschild P."/>
            <person name="Schauer J."/>
            <person name="Madkour M.H."/>
            <person name="Al-Ansari A.M."/>
            <person name="Almakishah N.H."/>
            <person name="Steinbuechel A."/>
            <person name="Daniel R."/>
        </authorList>
    </citation>
    <scope>NUCLEOTIDE SEQUENCE [LARGE SCALE GENOMIC DNA]</scope>
    <source>
        <strain evidence="3">G25(2015)</strain>
    </source>
</reference>
<organism evidence="2 3">
    <name type="scientific">Streptomyces jeddahensis</name>
    <dbReference type="NCBI Taxonomy" id="1716141"/>
    <lineage>
        <taxon>Bacteria</taxon>
        <taxon>Bacillati</taxon>
        <taxon>Actinomycetota</taxon>
        <taxon>Actinomycetes</taxon>
        <taxon>Kitasatosporales</taxon>
        <taxon>Streptomycetaceae</taxon>
        <taxon>Streptomyces</taxon>
    </lineage>
</organism>
<accession>A0A177HLP5</accession>
<proteinExistence type="predicted"/>
<evidence type="ECO:0000313" key="3">
    <source>
        <dbReference type="Proteomes" id="UP000077381"/>
    </source>
</evidence>
<dbReference type="EMBL" id="LOHS01000108">
    <property type="protein sequence ID" value="OAH11490.1"/>
    <property type="molecule type" value="Genomic_DNA"/>
</dbReference>
<feature type="compositionally biased region" description="Polar residues" evidence="1">
    <location>
        <begin position="19"/>
        <end position="28"/>
    </location>
</feature>
<dbReference type="PATRIC" id="fig|1716141.3.peg.5429"/>
<dbReference type="AlphaFoldDB" id="A0A177HLP5"/>